<reference evidence="2 3" key="1">
    <citation type="submission" date="2019-04" db="EMBL/GenBank/DDBJ databases">
        <title>Chromosome genome assembly for Takifugu flavidus.</title>
        <authorList>
            <person name="Xiao S."/>
        </authorList>
    </citation>
    <scope>NUCLEOTIDE SEQUENCE [LARGE SCALE GENOMIC DNA]</scope>
    <source>
        <strain evidence="2">HTHZ2018</strain>
        <tissue evidence="2">Muscle</tissue>
    </source>
</reference>
<gene>
    <name evidence="2" type="ORF">D4764_01G0004950</name>
</gene>
<feature type="region of interest" description="Disordered" evidence="1">
    <location>
        <begin position="1"/>
        <end position="37"/>
    </location>
</feature>
<dbReference type="EMBL" id="RHFK02000001">
    <property type="protein sequence ID" value="TWW80680.1"/>
    <property type="molecule type" value="Genomic_DNA"/>
</dbReference>
<accession>A0A5C6PQY7</accession>
<dbReference type="Proteomes" id="UP000324091">
    <property type="component" value="Chromosome 1"/>
</dbReference>
<dbReference type="AlphaFoldDB" id="A0A5C6PQY7"/>
<comment type="caution">
    <text evidence="2">The sequence shown here is derived from an EMBL/GenBank/DDBJ whole genome shotgun (WGS) entry which is preliminary data.</text>
</comment>
<evidence type="ECO:0000256" key="1">
    <source>
        <dbReference type="SAM" id="MobiDB-lite"/>
    </source>
</evidence>
<name>A0A5C6PQY7_9TELE</name>
<keyword evidence="3" id="KW-1185">Reference proteome</keyword>
<proteinExistence type="predicted"/>
<feature type="non-terminal residue" evidence="2">
    <location>
        <position position="1"/>
    </location>
</feature>
<evidence type="ECO:0000313" key="2">
    <source>
        <dbReference type="EMBL" id="TWW80680.1"/>
    </source>
</evidence>
<organism evidence="2 3">
    <name type="scientific">Takifugu flavidus</name>
    <name type="common">sansaifugu</name>
    <dbReference type="NCBI Taxonomy" id="433684"/>
    <lineage>
        <taxon>Eukaryota</taxon>
        <taxon>Metazoa</taxon>
        <taxon>Chordata</taxon>
        <taxon>Craniata</taxon>
        <taxon>Vertebrata</taxon>
        <taxon>Euteleostomi</taxon>
        <taxon>Actinopterygii</taxon>
        <taxon>Neopterygii</taxon>
        <taxon>Teleostei</taxon>
        <taxon>Neoteleostei</taxon>
        <taxon>Acanthomorphata</taxon>
        <taxon>Eupercaria</taxon>
        <taxon>Tetraodontiformes</taxon>
        <taxon>Tetradontoidea</taxon>
        <taxon>Tetraodontidae</taxon>
        <taxon>Takifugu</taxon>
    </lineage>
</organism>
<protein>
    <submittedName>
        <fullName evidence="2">Uncharacterized protein</fullName>
    </submittedName>
</protein>
<sequence>RASNDTSAHTHGRNKALGHPFHPSQAPSPPPGTPLTAALELSGSAGCWSEGWLVAPVGVRGTRGRCAAFRSVQGAGDSPSPSLFTEVMKTTVMLLLKMTMIMKHRVDPERIEVTPSRSH</sequence>
<evidence type="ECO:0000313" key="3">
    <source>
        <dbReference type="Proteomes" id="UP000324091"/>
    </source>
</evidence>